<evidence type="ECO:0000259" key="5">
    <source>
        <dbReference type="Pfam" id="PF25036"/>
    </source>
</evidence>
<feature type="domain" description="Vacuolar protein sorting-associated protein 13 VPS13 adaptor binding" evidence="5">
    <location>
        <begin position="1889"/>
        <end position="2477"/>
    </location>
</feature>
<evidence type="ECO:0000256" key="2">
    <source>
        <dbReference type="ARBA" id="ARBA00022448"/>
    </source>
</evidence>
<evidence type="ECO:0000256" key="1">
    <source>
        <dbReference type="ARBA" id="ARBA00006545"/>
    </source>
</evidence>
<dbReference type="GO" id="GO:0045324">
    <property type="term" value="P:late endosome to vacuole transport"/>
    <property type="evidence" value="ECO:0007669"/>
    <property type="project" value="TreeGrafter"/>
</dbReference>
<evidence type="ECO:0008006" key="9">
    <source>
        <dbReference type="Google" id="ProtNLM"/>
    </source>
</evidence>
<evidence type="ECO:0000313" key="7">
    <source>
        <dbReference type="EMBL" id="TID30882.1"/>
    </source>
</evidence>
<comment type="caution">
    <text evidence="7">The sequence shown here is derived from an EMBL/GenBank/DDBJ whole genome shotgun (WGS) entry which is preliminary data.</text>
</comment>
<name>A0A4T0X7B7_9ASCO</name>
<evidence type="ECO:0000313" key="8">
    <source>
        <dbReference type="Proteomes" id="UP000307173"/>
    </source>
</evidence>
<dbReference type="InterPro" id="IPR009543">
    <property type="entry name" value="VPS13_VAB"/>
</dbReference>
<feature type="domain" description="Chorein N-terminal" evidence="4">
    <location>
        <begin position="1"/>
        <end position="1223"/>
    </location>
</feature>
<dbReference type="PANTHER" id="PTHR16166:SF93">
    <property type="entry name" value="INTERMEMBRANE LIPID TRANSFER PROTEIN VPS13"/>
    <property type="match status" value="1"/>
</dbReference>
<keyword evidence="8" id="KW-1185">Reference proteome</keyword>
<proteinExistence type="inferred from homology"/>
<dbReference type="STRING" id="52247.A0A4T0X7B7"/>
<evidence type="ECO:0000259" key="4">
    <source>
        <dbReference type="Pfam" id="PF12624"/>
    </source>
</evidence>
<dbReference type="Pfam" id="PF25036">
    <property type="entry name" value="VPS13_VAB"/>
    <property type="match status" value="1"/>
</dbReference>
<evidence type="ECO:0000256" key="3">
    <source>
        <dbReference type="ARBA" id="ARBA00023055"/>
    </source>
</evidence>
<dbReference type="GO" id="GO:0007005">
    <property type="term" value="P:mitochondrion organization"/>
    <property type="evidence" value="ECO:0007669"/>
    <property type="project" value="TreeGrafter"/>
</dbReference>
<dbReference type="PANTHER" id="PTHR16166">
    <property type="entry name" value="VACUOLAR PROTEIN SORTING-ASSOCIATED PROTEIN VPS13"/>
    <property type="match status" value="1"/>
</dbReference>
<dbReference type="InterPro" id="IPR026854">
    <property type="entry name" value="VPS13_N"/>
</dbReference>
<dbReference type="OrthoDB" id="428159at2759"/>
<dbReference type="InterPro" id="IPR056748">
    <property type="entry name" value="VPS13-like_C"/>
</dbReference>
<organism evidence="7 8">
    <name type="scientific">Pichia inconspicua</name>
    <dbReference type="NCBI Taxonomy" id="52247"/>
    <lineage>
        <taxon>Eukaryota</taxon>
        <taxon>Fungi</taxon>
        <taxon>Dikarya</taxon>
        <taxon>Ascomycota</taxon>
        <taxon>Saccharomycotina</taxon>
        <taxon>Pichiomycetes</taxon>
        <taxon>Pichiales</taxon>
        <taxon>Pichiaceae</taxon>
        <taxon>Pichia</taxon>
    </lineage>
</organism>
<keyword evidence="3" id="KW-0445">Lipid transport</keyword>
<reference evidence="7 8" key="1">
    <citation type="journal article" date="2019" name="Front. Genet.">
        <title>Whole-Genome Sequencing of the Opportunistic Yeast Pathogen Candida inconspicua Uncovers Its Hybrid Origin.</title>
        <authorList>
            <person name="Mixao V."/>
            <person name="Hansen A.P."/>
            <person name="Saus E."/>
            <person name="Boekhout T."/>
            <person name="Lass-Florl C."/>
            <person name="Gabaldon T."/>
        </authorList>
    </citation>
    <scope>NUCLEOTIDE SEQUENCE [LARGE SCALE GENOMIC DNA]</scope>
    <source>
        <strain evidence="7 8">CBS 180</strain>
    </source>
</reference>
<keyword evidence="2" id="KW-0813">Transport</keyword>
<accession>A0A4T0X7B7</accession>
<gene>
    <name evidence="7" type="ORF">CANINC_000530</name>
</gene>
<feature type="domain" description="Intermembrane lipid transfer protein VPS13-like C-terminal" evidence="6">
    <location>
        <begin position="3015"/>
        <end position="3114"/>
    </location>
</feature>
<dbReference type="EMBL" id="SELW01000097">
    <property type="protein sequence ID" value="TID30882.1"/>
    <property type="molecule type" value="Genomic_DNA"/>
</dbReference>
<dbReference type="GO" id="GO:0006623">
    <property type="term" value="P:protein targeting to vacuole"/>
    <property type="evidence" value="ECO:0007669"/>
    <property type="project" value="TreeGrafter"/>
</dbReference>
<dbReference type="GO" id="GO:0006869">
    <property type="term" value="P:lipid transport"/>
    <property type="evidence" value="ECO:0007669"/>
    <property type="project" value="UniProtKB-KW"/>
</dbReference>
<dbReference type="Pfam" id="PF25037">
    <property type="entry name" value="VPS13_C"/>
    <property type="match status" value="1"/>
</dbReference>
<dbReference type="Pfam" id="PF12624">
    <property type="entry name" value="VPS13_N"/>
    <property type="match status" value="1"/>
</dbReference>
<evidence type="ECO:0000259" key="6">
    <source>
        <dbReference type="Pfam" id="PF25037"/>
    </source>
</evidence>
<dbReference type="InterPro" id="IPR026847">
    <property type="entry name" value="VPS13"/>
</dbReference>
<sequence>MLESIVANILNRSLGAYVENFDPNQLNIGIWSGDVTLSNLKLKPESLDKLELPLELKCGNLGNLTMQIPWSNLKGKPVKVLIQDCYLLITAKLPNSYDKSEEIQKELRIKRQKLDNLEALSQQSTDLTTSDPNEALKNQSFTDSLISKIIDNLQITIKNIHIRYEDFDCYTKSPYSFGITLEELSAVSTDENWIQNFIEQVTTMSRKLMLLKSLTIYMDTSLNGQSSIVSENKDQMIENLKNFINSASSNTSSIEYLLQPVSGTGHLTLNKLGATDENPHYNLNLFFDQFRMNLNRLQYCNLLDTTTQMSYIRKVMKFKKNAPNCSIEEDPYQWLHYTFKTIFDEIHEKNYKKTWDYMKKRRDQRKAYIPLWKKHLVDPNSLTPEEKRQLDQLEIDCDYDDLKFYRSLAKIQYTKEFKSLPRKQEPQQKGWFSSWWSGNSNDDESNLKKNELQDSNTPLQITEEQLNEFYEAIEFDDSKILSDSLDIPRERIQLAIDCKLNTGSFVIRNEKDSNSLAEFISQGCHMEFLQRKDSFFAGFKLSKFSVEDGATDILYKHIVSVKQVTTDSESDVIFSDDPFFQVSFEKNPLNESADSELIVKLSSMTIFHNTKFLESIYQFFKPPQGHTDTIGNLMNAAESTIQDFTKQTKIGLQYAFEEHKTMNCQMDLQAPLIILPIDPTKWDSPVGILDAGHISIISDLIPKSKYQEIKDEQKDSYTEEDWKKLNSYMFDKYTLSLHDAQIFIGPDIKSTIEQLHTDGEKTALILDHLDMNFLIELSIIPSFYELPKMKIGGDIPRFRAMLSDYQYKIFMDLLSVSIPDFEDHVDTKIDDNYKLFQGNDDSSIDIFSDAQTYLTNPDTTEISTNDIDLVKLINTPDSPILKQHEIQFNFTIDLITLSLKRCSNTSTFESETLVDLIGEKLDLSMFTTLKQIQVDLKLSDISVNDHIETSQLNEFKKLVGSNRKANHSDDNLFVVSYTRTLRYANFKGESIECFDQDIKLDISDFQVVLTRKSILTLLNYSLNTFTDPMAPEIPSDKLRHNDEQNINAPAHINLDVNMKSISLILNDDGIKLATLTLAKAYVSLFMLPDSMRLTSKIGGLKLVDNDIHDGRQLISIQGDDLADIHYETYDLETNTLPYTSLVKFESRSMVFNVFEDSFSRIYGFINQFQRMKYIYDAARDAALDQANNVESPDKIKFDVLVRAPIFIFPQPVDPANDVYDFITVNLGEIHTSNNFMEKEGNFFNIIKAGLSNTKILSSFVVGDERKRQDLEIIDKLDINFDIDYYEGDASKLDRSKIVIDGNLQGNEIKLTELQAYTMLQISQTIPRILQDSGVENEDIEDIQNDATNANMLIMKGKSPEKNVLLTKEDSDKLLTQDGDNMTIELNFNIPILCLIIYSDTVNTIDITSHQLSQFILNDLAVSLKMEENGDYNSDVQIKSFVVKDVRESKSNVFTDIIPGVEDNEHQFVAKITEVNKKTTVDLTIDRPSVILAMDYLFALKAFADFVTREPKSITHQHLTPRNIDETLDNHLDKYYDDENDQNQQSIPINYIINIIDPAVLLLANPESKESDAIVLRITQLLLCISEVKKINAFGIGMFLKNMATESKLRILDDFSFDFVMDDRGSNKTNFLTGISSNIQPLLLRLSLRDVYLAIEIFNKASEMYNAASTDASDRIEPIKDVVSLADNISHKISEYAPSIISSVSKGSNRLVQQLKEPLIILKAERLKIKFEGLRVVVIGDVHELPILDFDVEAFEINAKNWSTELEADTQIKTLINIFNYSLSQWEPLLEPWLFSVLIEKSADGKMAINVVSREIAEFSITSRSIATVSHFANLLTERSELKERGQDSPFMIINETGYDLNIWIDDGSDERKQLTTVKFQESIPWSFEDWRQVREKLEINTNLNFIGVEFIDAIYQPVRQISLKSEGDEVFMLEPKLFDSYHNRLACEIKLGEDKVKNVTLRSTVSIQNNTPTAIHVGAGNYNGEFVVDREIIIPSGAKQAIPIDYVYTGTFAVRPETQTELFDWSIAKLQGADQIVDLNWQRIRDDDIILECPKLNDTNGPADYYYYKIHAEYDHKDALNRLYPNMNIMISPPLVLENLLPYDINWKLFQKGPRKWTDVLHQGEKCPIHVVDMNFSVILKMEILDSKYGISGASIINTPTTMTTVDEEINLKSSDGQRLNLRLFYSHDPKYGTKVSVYSPYLFVNRTGLDLQVIDHFNTITMKSKKESADVHPEMFSFSMENDAFAFIRGNLAANTIRVKIGDSHPSETFSIDKIGQSFEVSAALKVRNFENDIGVHITEGTGKYNLTKVISLQPRYIIRNDLDLPVFIGLVGSSKTIRISDGDVSPVYEMPSFGDKQLKIGFREGEENMSAAFVVNNIGEVYLRVKKLTSNAHMLLRVVISSENASIFVNIIDAKNLWPYSIRNFSDEEFFIYQSDPNIDKEGNKIIEDAVFKPIFYRIPPKSVMPYAWDYPAAEVKELVLRCGNRERYVQLAEIGSLMPMRVKRGENTQIFDLNVVADGPVQALMISSYDPKTSMYQLRNSRSDTSMNNSNTNVSTNTAVKDDFETNIKDENYFFNFVLNFEGLGVSLINTKDGKNEELCYNMIRGIELRYNESEIYQTASIKLKWVQIDNQLYSCIFPVVLFPTVLQNNKYDLNRHPVFSSSLARLKDDAHGVTYIKFATMLLQELSIQVDEDFLWALLDFSKIPGAAWSSDALEDQLWDKNMEIPEPPTIRSMNDLYFEALHLQPLQFNISFVRTEKVGAEDTMSSQNALSLATDILTMAIGNINDAPVRLSALMLENIRTPVPYLLQNITEHYKQAFLYQLYKVLGSADVLGNPVGLFTNISSGVMDIFYEPYQGYIMTDRPQELGIGLAKGSLSFLKKSVFGVSDSVSRFTDSVAKSLTVASMDKNFQERRRLQRQQRNFVNNNAVDGFSRGATSLFTGISSGITGLALAPMEGATREGASGFFKGLGKGLIGLPTKTATGVLDMANNISESIRNTTTAFDNRAVEKVRLPRYIPKDGSVIAYDKRKAQGQYWMKKFWADDDYIGHIKIQGERICLVTYARIAIINLGLNTVEGEIGLSDVINITLEKAGLRIKCKNGSSKLIEINDRVVKKELYGFIAVAVGEYNKNCIVAL</sequence>
<protein>
    <recommendedName>
        <fullName evidence="9">Vacuolar protein sorting-associated protein</fullName>
    </recommendedName>
</protein>
<dbReference type="GO" id="GO:0045053">
    <property type="term" value="P:protein retention in Golgi apparatus"/>
    <property type="evidence" value="ECO:0007669"/>
    <property type="project" value="TreeGrafter"/>
</dbReference>
<dbReference type="Proteomes" id="UP000307173">
    <property type="component" value="Unassembled WGS sequence"/>
</dbReference>
<comment type="similarity">
    <text evidence="1">Belongs to the VPS13 family.</text>
</comment>